<dbReference type="Gene3D" id="3.20.20.190">
    <property type="entry name" value="Phosphatidylinositol (PI) phosphodiesterase"/>
    <property type="match status" value="1"/>
</dbReference>
<protein>
    <submittedName>
        <fullName evidence="2">Glycerophosphoryl diester phosphodiesterase</fullName>
    </submittedName>
</protein>
<dbReference type="GO" id="GO:0006629">
    <property type="term" value="P:lipid metabolic process"/>
    <property type="evidence" value="ECO:0007669"/>
    <property type="project" value="InterPro"/>
</dbReference>
<gene>
    <name evidence="2" type="ORF">HYS17_08315</name>
</gene>
<sequence length="248" mass="27735">MPLKLPKIIGHRGACGYAPENTLESVKTAADLGATWVELDVKLTKDDVAIIFHDDELDRTTNGSGLVADTLYEDIKQLEAGSWFSDGFSGIKIPTLEEMLELLIDLDLGLNLEIKPCPGREVQTAEAALDILSRYWDDPDKLLISSFQHVSLEVTKDMAAEWPRGLLLDDEWIPNWKDLAEYLEVATINVNGNLVTREQVEDIIDYGKPILAYTINDPQRFRTLQSWGVDGVFTDVPDIIKDAILTVH</sequence>
<evidence type="ECO:0000313" key="2">
    <source>
        <dbReference type="EMBL" id="QQG35530.1"/>
    </source>
</evidence>
<dbReference type="SUPFAM" id="SSF51695">
    <property type="entry name" value="PLC-like phosphodiesterases"/>
    <property type="match status" value="1"/>
</dbReference>
<dbReference type="Pfam" id="PF03009">
    <property type="entry name" value="GDPD"/>
    <property type="match status" value="1"/>
</dbReference>
<proteinExistence type="predicted"/>
<accession>A0A7T5UGN7</accession>
<dbReference type="Proteomes" id="UP000595362">
    <property type="component" value="Chromosome"/>
</dbReference>
<organism evidence="2 3">
    <name type="scientific">Micavibrio aeruginosavorus</name>
    <dbReference type="NCBI Taxonomy" id="349221"/>
    <lineage>
        <taxon>Bacteria</taxon>
        <taxon>Pseudomonadati</taxon>
        <taxon>Bdellovibrionota</taxon>
        <taxon>Bdellovibrionia</taxon>
        <taxon>Bdellovibrionales</taxon>
        <taxon>Pseudobdellovibrionaceae</taxon>
        <taxon>Micavibrio</taxon>
    </lineage>
</organism>
<dbReference type="EMBL" id="CP066681">
    <property type="protein sequence ID" value="QQG35530.1"/>
    <property type="molecule type" value="Genomic_DNA"/>
</dbReference>
<evidence type="ECO:0000259" key="1">
    <source>
        <dbReference type="PROSITE" id="PS51704"/>
    </source>
</evidence>
<evidence type="ECO:0000313" key="3">
    <source>
        <dbReference type="Proteomes" id="UP000595362"/>
    </source>
</evidence>
<dbReference type="InterPro" id="IPR030395">
    <property type="entry name" value="GP_PDE_dom"/>
</dbReference>
<feature type="domain" description="GP-PDE" evidence="1">
    <location>
        <begin position="6"/>
        <end position="244"/>
    </location>
</feature>
<dbReference type="InterPro" id="IPR017946">
    <property type="entry name" value="PLC-like_Pdiesterase_TIM-brl"/>
</dbReference>
<dbReference type="GO" id="GO:0008081">
    <property type="term" value="F:phosphoric diester hydrolase activity"/>
    <property type="evidence" value="ECO:0007669"/>
    <property type="project" value="InterPro"/>
</dbReference>
<name>A0A7T5UGN7_9BACT</name>
<reference evidence="2 3" key="1">
    <citation type="submission" date="2020-07" db="EMBL/GenBank/DDBJ databases">
        <title>Huge and variable diversity of episymbiotic CPR bacteria and DPANN archaea in groundwater ecosystems.</title>
        <authorList>
            <person name="He C.Y."/>
            <person name="Keren R."/>
            <person name="Whittaker M."/>
            <person name="Farag I.F."/>
            <person name="Doudna J."/>
            <person name="Cate J.H.D."/>
            <person name="Banfield J.F."/>
        </authorList>
    </citation>
    <scope>NUCLEOTIDE SEQUENCE [LARGE SCALE GENOMIC DNA]</scope>
    <source>
        <strain evidence="2">NC_groundwater_70_Ag_B-0.1um_54_66</strain>
    </source>
</reference>
<dbReference type="AlphaFoldDB" id="A0A7T5UGN7"/>
<dbReference type="PANTHER" id="PTHR46211:SF1">
    <property type="entry name" value="GLYCEROPHOSPHODIESTER PHOSPHODIESTERASE, CYTOPLASMIC"/>
    <property type="match status" value="1"/>
</dbReference>
<dbReference type="CDD" id="cd08562">
    <property type="entry name" value="GDPD_EcUgpQ_like"/>
    <property type="match status" value="1"/>
</dbReference>
<dbReference type="PANTHER" id="PTHR46211">
    <property type="entry name" value="GLYCEROPHOSPHORYL DIESTER PHOSPHODIESTERASE"/>
    <property type="match status" value="1"/>
</dbReference>
<dbReference type="PROSITE" id="PS51704">
    <property type="entry name" value="GP_PDE"/>
    <property type="match status" value="1"/>
</dbReference>